<dbReference type="InterPro" id="IPR036423">
    <property type="entry name" value="SOD-like_Cu/Zn_dom_sf"/>
</dbReference>
<dbReference type="PANTHER" id="PTHR22814">
    <property type="entry name" value="COPPER TRANSPORT PROTEIN ATOX1-RELATED"/>
    <property type="match status" value="1"/>
</dbReference>
<proteinExistence type="inferred from homology"/>
<keyword evidence="8" id="KW-1015">Disulfide bond</keyword>
<feature type="domain" description="HMA" evidence="11">
    <location>
        <begin position="5"/>
        <end position="68"/>
    </location>
</feature>
<dbReference type="InterPro" id="IPR036163">
    <property type="entry name" value="HMA_dom_sf"/>
</dbReference>
<dbReference type="GO" id="GO:1902693">
    <property type="term" value="C:superoxide dismutase complex"/>
    <property type="evidence" value="ECO:0007669"/>
    <property type="project" value="EnsemblFungi"/>
</dbReference>
<dbReference type="GO" id="GO:0019430">
    <property type="term" value="P:removal of superoxide radicals"/>
    <property type="evidence" value="ECO:0007669"/>
    <property type="project" value="EnsemblFungi"/>
</dbReference>
<evidence type="ECO:0000256" key="4">
    <source>
        <dbReference type="ARBA" id="ARBA00016103"/>
    </source>
</evidence>
<keyword evidence="6" id="KW-0479">Metal-binding</keyword>
<evidence type="ECO:0000256" key="5">
    <source>
        <dbReference type="ARBA" id="ARBA00022490"/>
    </source>
</evidence>
<dbReference type="Gene3D" id="2.60.40.200">
    <property type="entry name" value="Superoxide dismutase, copper/zinc binding domain"/>
    <property type="match status" value="1"/>
</dbReference>
<dbReference type="GO" id="GO:0016532">
    <property type="term" value="F:superoxide dismutase copper chaperone activity"/>
    <property type="evidence" value="ECO:0007669"/>
    <property type="project" value="EnsemblFungi"/>
</dbReference>
<dbReference type="Proteomes" id="UP000590412">
    <property type="component" value="Unassembled WGS sequence"/>
</dbReference>
<dbReference type="GO" id="GO:0006825">
    <property type="term" value="P:copper ion transport"/>
    <property type="evidence" value="ECO:0007669"/>
    <property type="project" value="EnsemblFungi"/>
</dbReference>
<dbReference type="Gene3D" id="3.30.70.100">
    <property type="match status" value="1"/>
</dbReference>
<dbReference type="CDD" id="cd00371">
    <property type="entry name" value="HMA"/>
    <property type="match status" value="1"/>
</dbReference>
<dbReference type="GO" id="GO:0046872">
    <property type="term" value="F:metal ion binding"/>
    <property type="evidence" value="ECO:0007669"/>
    <property type="project" value="UniProtKB-KW"/>
</dbReference>
<keyword evidence="9" id="KW-0143">Chaperone</keyword>
<dbReference type="GO" id="GO:0005743">
    <property type="term" value="C:mitochondrial inner membrane"/>
    <property type="evidence" value="ECO:0007669"/>
    <property type="project" value="EnsemblFungi"/>
</dbReference>
<evidence type="ECO:0000256" key="3">
    <source>
        <dbReference type="ARBA" id="ARBA00010636"/>
    </source>
</evidence>
<evidence type="ECO:0000313" key="14">
    <source>
        <dbReference type="Proteomes" id="UP000590412"/>
    </source>
</evidence>
<dbReference type="SUPFAM" id="SSF49329">
    <property type="entry name" value="Cu,Zn superoxide dismutase-like"/>
    <property type="match status" value="1"/>
</dbReference>
<dbReference type="OrthoDB" id="666972at2759"/>
<reference evidence="12" key="1">
    <citation type="submission" date="2020-03" db="EMBL/GenBank/DDBJ databases">
        <title>FDA dAtabase for Regulatory Grade micrObial Sequences (FDA-ARGOS): Supporting development and validation of Infectious Disease Dx tests.</title>
        <authorList>
            <person name="Campos J."/>
            <person name="Goldberg B."/>
            <person name="Tallon L."/>
            <person name="Sadzewicz L."/>
            <person name="Vavikolanu K."/>
            <person name="Mehta A."/>
            <person name="Aluvathingal J."/>
            <person name="Nadendla S."/>
            <person name="Nandy P."/>
            <person name="Geyer C."/>
            <person name="Yan Y."/>
            <person name="Sichtig H."/>
        </authorList>
    </citation>
    <scope>NUCLEOTIDE SEQUENCE [LARGE SCALE GENOMIC DNA]</scope>
    <source>
        <strain evidence="12">FDAARGOS_652</strain>
    </source>
</reference>
<comment type="function">
    <text evidence="10">Copper chaperone for superoxide dismutase 1 (SOD1). Binds copper ions and delivers them specifically to SOD1.</text>
</comment>
<dbReference type="Pfam" id="PF00403">
    <property type="entry name" value="HMA"/>
    <property type="match status" value="1"/>
</dbReference>
<comment type="cofactor">
    <cofactor evidence="1">
        <name>Cu(2+)</name>
        <dbReference type="ChEBI" id="CHEBI:29036"/>
    </cofactor>
</comment>
<dbReference type="PROSITE" id="PS50846">
    <property type="entry name" value="HMA_2"/>
    <property type="match status" value="1"/>
</dbReference>
<evidence type="ECO:0000256" key="6">
    <source>
        <dbReference type="ARBA" id="ARBA00022723"/>
    </source>
</evidence>
<keyword evidence="7" id="KW-0186">Copper</keyword>
<dbReference type="FunFam" id="2.60.40.200:FF:000014">
    <property type="entry name" value="Superoxide dismutase 1 copper chaperone"/>
    <property type="match status" value="1"/>
</dbReference>
<evidence type="ECO:0000256" key="8">
    <source>
        <dbReference type="ARBA" id="ARBA00023157"/>
    </source>
</evidence>
<dbReference type="GO" id="GO:0005634">
    <property type="term" value="C:nucleus"/>
    <property type="evidence" value="ECO:0007669"/>
    <property type="project" value="EnsemblFungi"/>
</dbReference>
<dbReference type="EMBL" id="JABWAB010000002">
    <property type="protein sequence ID" value="KAF6057984.1"/>
    <property type="molecule type" value="Genomic_DNA"/>
</dbReference>
<evidence type="ECO:0000256" key="2">
    <source>
        <dbReference type="ARBA" id="ARBA00004496"/>
    </source>
</evidence>
<evidence type="ECO:0000313" key="13">
    <source>
        <dbReference type="EMBL" id="KAF6059221.1"/>
    </source>
</evidence>
<comment type="caution">
    <text evidence="12">The sequence shown here is derived from an EMBL/GenBank/DDBJ whole genome shotgun (WGS) entry which is preliminary data.</text>
</comment>
<keyword evidence="5" id="KW-0963">Cytoplasm</keyword>
<evidence type="ECO:0000256" key="7">
    <source>
        <dbReference type="ARBA" id="ARBA00023008"/>
    </source>
</evidence>
<dbReference type="InterPro" id="IPR006121">
    <property type="entry name" value="HMA_dom"/>
</dbReference>
<dbReference type="AlphaFoldDB" id="A0A8X7TCJ1"/>
<evidence type="ECO:0000313" key="12">
    <source>
        <dbReference type="EMBL" id="KAF6057984.1"/>
    </source>
</evidence>
<gene>
    <name evidence="13" type="ORF">FOB60_000803</name>
    <name evidence="12" type="ORF">FOB60_001446</name>
</gene>
<dbReference type="SUPFAM" id="SSF55008">
    <property type="entry name" value="HMA, heavy metal-associated domain"/>
    <property type="match status" value="1"/>
</dbReference>
<sequence>MTAGAFEIVFAVPMECNACVESITNVLKPLQGIDKFDINLKSNLVTTEGSLPPSEIVKAIQSTGRDAIIRGTGKPNSAAVCILESFDPKDRFKPVKGLARIVQVSPQNVFVDLTVNGLPKGTYYPSIRATGNLSEGALSTGKLFYPLDPIYVNEPSNASTTINSLGASTTEDSPKQLYAGQSFLYAKLTPNEIIGRSIILSRLQDEVTKDSLVGVIARSAGAWENDKQVCSCSGKTVWQERTDAKAHGVAV</sequence>
<organism evidence="12 14">
    <name type="scientific">Candida parapsilosis</name>
    <name type="common">Yeast</name>
    <dbReference type="NCBI Taxonomy" id="5480"/>
    <lineage>
        <taxon>Eukaryota</taxon>
        <taxon>Fungi</taxon>
        <taxon>Dikarya</taxon>
        <taxon>Ascomycota</taxon>
        <taxon>Saccharomycotina</taxon>
        <taxon>Pichiomycetes</taxon>
        <taxon>Debaryomycetaceae</taxon>
        <taxon>Candida/Lodderomyces clade</taxon>
        <taxon>Candida</taxon>
    </lineage>
</organism>
<name>A0A8X7TCJ1_CANPA</name>
<comment type="similarity">
    <text evidence="3">Belongs to the CCS1 family.</text>
</comment>
<evidence type="ECO:0000259" key="11">
    <source>
        <dbReference type="PROSITE" id="PS50846"/>
    </source>
</evidence>
<evidence type="ECO:0000256" key="1">
    <source>
        <dbReference type="ARBA" id="ARBA00001973"/>
    </source>
</evidence>
<dbReference type="GO" id="GO:0005829">
    <property type="term" value="C:cytosol"/>
    <property type="evidence" value="ECO:0007669"/>
    <property type="project" value="EnsemblFungi"/>
</dbReference>
<dbReference type="FunFam" id="3.30.70.100:FF:000038">
    <property type="entry name" value="Superoxide dismutase 1 copper chaperone"/>
    <property type="match status" value="1"/>
</dbReference>
<dbReference type="PANTHER" id="PTHR22814:SF287">
    <property type="entry name" value="COPPER TRANSPORT PROTEIN ATX1"/>
    <property type="match status" value="1"/>
</dbReference>
<protein>
    <recommendedName>
        <fullName evidence="4">Superoxide dismutase 1 copper chaperone</fullName>
    </recommendedName>
</protein>
<comment type="subcellular location">
    <subcellularLocation>
        <location evidence="2">Cytoplasm</location>
    </subcellularLocation>
</comment>
<dbReference type="GO" id="GO:0101031">
    <property type="term" value="C:protein folding chaperone complex"/>
    <property type="evidence" value="ECO:0007669"/>
    <property type="project" value="EnsemblFungi"/>
</dbReference>
<evidence type="ECO:0000256" key="10">
    <source>
        <dbReference type="ARBA" id="ARBA00058842"/>
    </source>
</evidence>
<dbReference type="EMBL" id="JABWAB010000001">
    <property type="protein sequence ID" value="KAF6059221.1"/>
    <property type="molecule type" value="Genomic_DNA"/>
</dbReference>
<accession>A0A8X7TCJ1</accession>
<evidence type="ECO:0000256" key="9">
    <source>
        <dbReference type="ARBA" id="ARBA00023186"/>
    </source>
</evidence>